<evidence type="ECO:0000256" key="3">
    <source>
        <dbReference type="ARBA" id="ARBA00023172"/>
    </source>
</evidence>
<comment type="caution">
    <text evidence="5">The sequence shown here is derived from an EMBL/GenBank/DDBJ whole genome shotgun (WGS) entry which is preliminary data.</text>
</comment>
<gene>
    <name evidence="5" type="ORF">KDU71_02640</name>
</gene>
<evidence type="ECO:0000256" key="1">
    <source>
        <dbReference type="ARBA" id="ARBA00008857"/>
    </source>
</evidence>
<dbReference type="InterPro" id="IPR013762">
    <property type="entry name" value="Integrase-like_cat_sf"/>
</dbReference>
<evidence type="ECO:0000256" key="2">
    <source>
        <dbReference type="ARBA" id="ARBA00023125"/>
    </source>
</evidence>
<organism evidence="5 6">
    <name type="scientific">Carboxylicivirga sediminis</name>
    <dbReference type="NCBI Taxonomy" id="2006564"/>
    <lineage>
        <taxon>Bacteria</taxon>
        <taxon>Pseudomonadati</taxon>
        <taxon>Bacteroidota</taxon>
        <taxon>Bacteroidia</taxon>
        <taxon>Marinilabiliales</taxon>
        <taxon>Marinilabiliaceae</taxon>
        <taxon>Carboxylicivirga</taxon>
    </lineage>
</organism>
<dbReference type="InterPro" id="IPR011010">
    <property type="entry name" value="DNA_brk_join_enz"/>
</dbReference>
<evidence type="ECO:0000313" key="6">
    <source>
        <dbReference type="Proteomes" id="UP000679220"/>
    </source>
</evidence>
<dbReference type="GO" id="GO:0006310">
    <property type="term" value="P:DNA recombination"/>
    <property type="evidence" value="ECO:0007669"/>
    <property type="project" value="UniProtKB-KW"/>
</dbReference>
<dbReference type="InterPro" id="IPR010998">
    <property type="entry name" value="Integrase_recombinase_N"/>
</dbReference>
<dbReference type="Gene3D" id="1.10.150.130">
    <property type="match status" value="1"/>
</dbReference>
<dbReference type="RefSeq" id="WP_212188346.1">
    <property type="nucleotide sequence ID" value="NZ_JAGTAR010000002.1"/>
</dbReference>
<dbReference type="Proteomes" id="UP000679220">
    <property type="component" value="Unassembled WGS sequence"/>
</dbReference>
<dbReference type="SUPFAM" id="SSF56349">
    <property type="entry name" value="DNA breaking-rejoining enzymes"/>
    <property type="match status" value="1"/>
</dbReference>
<dbReference type="PANTHER" id="PTHR30349:SF64">
    <property type="entry name" value="PROPHAGE INTEGRASE INTD-RELATED"/>
    <property type="match status" value="1"/>
</dbReference>
<keyword evidence="6" id="KW-1185">Reference proteome</keyword>
<reference evidence="5" key="2">
    <citation type="submission" date="2021-04" db="EMBL/GenBank/DDBJ databases">
        <authorList>
            <person name="Zhang T."/>
            <person name="Zhang Y."/>
            <person name="Lu D."/>
            <person name="Zuo D."/>
            <person name="Du Z."/>
        </authorList>
    </citation>
    <scope>NUCLEOTIDE SEQUENCE</scope>
    <source>
        <strain evidence="5">JR1</strain>
    </source>
</reference>
<name>A0A941F1E1_9BACT</name>
<dbReference type="EMBL" id="JAGTAR010000002">
    <property type="protein sequence ID" value="MBR8534443.1"/>
    <property type="molecule type" value="Genomic_DNA"/>
</dbReference>
<dbReference type="InterPro" id="IPR002104">
    <property type="entry name" value="Integrase_catalytic"/>
</dbReference>
<proteinExistence type="inferred from homology"/>
<feature type="domain" description="Tyr recombinase" evidence="4">
    <location>
        <begin position="213"/>
        <end position="382"/>
    </location>
</feature>
<evidence type="ECO:0000259" key="4">
    <source>
        <dbReference type="PROSITE" id="PS51898"/>
    </source>
</evidence>
<dbReference type="Gene3D" id="1.10.443.10">
    <property type="entry name" value="Intergrase catalytic core"/>
    <property type="match status" value="1"/>
</dbReference>
<evidence type="ECO:0000313" key="5">
    <source>
        <dbReference type="EMBL" id="MBR8534443.1"/>
    </source>
</evidence>
<dbReference type="GO" id="GO:0015074">
    <property type="term" value="P:DNA integration"/>
    <property type="evidence" value="ECO:0007669"/>
    <property type="project" value="InterPro"/>
</dbReference>
<sequence length="384" mass="44905">MNLIFWAVKNKANKKNEIPIYCRITINGERAEFSTGVRCKEEEWDGKKYKVKGVSDFASIANRKLEQLSHKLTKLYYDQVLNNDVTPTALELKALLNTKKKRIVFLVELLNDYAQEYYKMYSKADKLRLHERFIDTISKALKDIDALNIRLTNCDTYFLDRLANNFINGKGYSVGYTRKLFGFIKVSLKYAFNRRYIDRNYAQEYKIPYKEDSQVIYLEEWELNKIIKHEFCDTLQRSADMFVVQCYTGLAYVDLKKLSATHLVRDDNGSMWINITRSKVKTAECVIPVVKKVLEILRKYEFKLPVLSNQKYNEALKKIAVEVGIRKRLTTHVGRKTYGTLLLNKDVPIETVSKLLGHSDIHVTQKHYAKVLHMKIAKDVRLIL</sequence>
<accession>A0A941F1E1</accession>
<dbReference type="AlphaFoldDB" id="A0A941F1E1"/>
<dbReference type="InterPro" id="IPR035386">
    <property type="entry name" value="Arm-DNA-bind_5"/>
</dbReference>
<dbReference type="CDD" id="cd01185">
    <property type="entry name" value="INTN1_C_like"/>
    <property type="match status" value="1"/>
</dbReference>
<dbReference type="PROSITE" id="PS51898">
    <property type="entry name" value="TYR_RECOMBINASE"/>
    <property type="match status" value="1"/>
</dbReference>
<protein>
    <submittedName>
        <fullName evidence="5">Site-specific integrase</fullName>
    </submittedName>
</protein>
<dbReference type="PANTHER" id="PTHR30349">
    <property type="entry name" value="PHAGE INTEGRASE-RELATED"/>
    <property type="match status" value="1"/>
</dbReference>
<keyword evidence="2" id="KW-0238">DNA-binding</keyword>
<dbReference type="Pfam" id="PF17293">
    <property type="entry name" value="Arm-DNA-bind_5"/>
    <property type="match status" value="1"/>
</dbReference>
<dbReference type="InterPro" id="IPR050090">
    <property type="entry name" value="Tyrosine_recombinase_XerCD"/>
</dbReference>
<reference evidence="5" key="1">
    <citation type="journal article" date="2018" name="Int. J. Syst. Evol. Microbiol.">
        <title>Carboxylicivirga sediminis sp. nov., isolated from coastal sediment.</title>
        <authorList>
            <person name="Wang F.Q."/>
            <person name="Ren L.H."/>
            <person name="Zou R.J."/>
            <person name="Sun Y.Z."/>
            <person name="Liu X.J."/>
            <person name="Jiang F."/>
            <person name="Liu L.J."/>
        </authorList>
    </citation>
    <scope>NUCLEOTIDE SEQUENCE</scope>
    <source>
        <strain evidence="5">JR1</strain>
    </source>
</reference>
<dbReference type="Pfam" id="PF00589">
    <property type="entry name" value="Phage_integrase"/>
    <property type="match status" value="1"/>
</dbReference>
<keyword evidence="3" id="KW-0233">DNA recombination</keyword>
<comment type="similarity">
    <text evidence="1">Belongs to the 'phage' integrase family.</text>
</comment>
<dbReference type="GO" id="GO:0003677">
    <property type="term" value="F:DNA binding"/>
    <property type="evidence" value="ECO:0007669"/>
    <property type="project" value="UniProtKB-KW"/>
</dbReference>